<dbReference type="AlphaFoldDB" id="A0A139HJE6"/>
<comment type="caution">
    <text evidence="2">The sequence shown here is derived from an EMBL/GenBank/DDBJ whole genome shotgun (WGS) entry which is preliminary data.</text>
</comment>
<evidence type="ECO:0000313" key="3">
    <source>
        <dbReference type="Proteomes" id="UP000073492"/>
    </source>
</evidence>
<gene>
    <name evidence="2" type="ORF">AC579_5453</name>
</gene>
<dbReference type="EMBL" id="LFZO01000620">
    <property type="protein sequence ID" value="KXT02628.1"/>
    <property type="molecule type" value="Genomic_DNA"/>
</dbReference>
<dbReference type="STRING" id="113226.A0A139HJE6"/>
<proteinExistence type="predicted"/>
<evidence type="ECO:0000256" key="1">
    <source>
        <dbReference type="SAM" id="MobiDB-lite"/>
    </source>
</evidence>
<organism evidence="2 3">
    <name type="scientific">Pseudocercospora musae</name>
    <dbReference type="NCBI Taxonomy" id="113226"/>
    <lineage>
        <taxon>Eukaryota</taxon>
        <taxon>Fungi</taxon>
        <taxon>Dikarya</taxon>
        <taxon>Ascomycota</taxon>
        <taxon>Pezizomycotina</taxon>
        <taxon>Dothideomycetes</taxon>
        <taxon>Dothideomycetidae</taxon>
        <taxon>Mycosphaerellales</taxon>
        <taxon>Mycosphaerellaceae</taxon>
        <taxon>Pseudocercospora</taxon>
    </lineage>
</organism>
<dbReference type="Proteomes" id="UP000073492">
    <property type="component" value="Unassembled WGS sequence"/>
</dbReference>
<feature type="region of interest" description="Disordered" evidence="1">
    <location>
        <begin position="1"/>
        <end position="25"/>
    </location>
</feature>
<reference evidence="2 3" key="1">
    <citation type="submission" date="2015-07" db="EMBL/GenBank/DDBJ databases">
        <title>Comparative genomics of the Sigatoka disease complex on banana suggests a link between parallel evolutionary changes in Pseudocercospora fijiensis and Pseudocercospora eumusae and increased virulence on the banana host.</title>
        <authorList>
            <person name="Chang T.-C."/>
            <person name="Salvucci A."/>
            <person name="Crous P.W."/>
            <person name="Stergiopoulos I."/>
        </authorList>
    </citation>
    <scope>NUCLEOTIDE SEQUENCE [LARGE SCALE GENOMIC DNA]</scope>
    <source>
        <strain evidence="2 3">CBS 116634</strain>
    </source>
</reference>
<keyword evidence="3" id="KW-1185">Reference proteome</keyword>
<evidence type="ECO:0000313" key="2">
    <source>
        <dbReference type="EMBL" id="KXT02628.1"/>
    </source>
</evidence>
<feature type="compositionally biased region" description="Basic and acidic residues" evidence="1">
    <location>
        <begin position="1"/>
        <end position="11"/>
    </location>
</feature>
<dbReference type="OrthoDB" id="419889at2759"/>
<protein>
    <submittedName>
        <fullName evidence="2">Uncharacterized protein</fullName>
    </submittedName>
</protein>
<sequence length="188" mass="20877">MAETPAPEHRAPSQPASPLPKRTRYTEPAANLTVASILNDQAPTPTPGTPNQASLANPLSQIKCMSAGEKVAHLEDYEADADAEVSTEVLAYAKAHIVLREYVDLACKIWIQGSMLQTTFTLDLDNNLGEVFLVLQPVVRPLDLYQIPGSEIYHWSDIFFFHKFHHISELVATAEEYPTYCACIPKRL</sequence>
<feature type="non-terminal residue" evidence="2">
    <location>
        <position position="188"/>
    </location>
</feature>
<name>A0A139HJE6_9PEZI</name>
<accession>A0A139HJE6</accession>